<feature type="domain" description="Lipocalin-like" evidence="1">
    <location>
        <begin position="10"/>
        <end position="158"/>
    </location>
</feature>
<comment type="caution">
    <text evidence="2">The sequence shown here is derived from an EMBL/GenBank/DDBJ whole genome shotgun (WGS) entry which is preliminary data.</text>
</comment>
<evidence type="ECO:0000313" key="3">
    <source>
        <dbReference type="Proteomes" id="UP000766486"/>
    </source>
</evidence>
<evidence type="ECO:0000259" key="1">
    <source>
        <dbReference type="Pfam" id="PF13924"/>
    </source>
</evidence>
<keyword evidence="3" id="KW-1185">Reference proteome</keyword>
<dbReference type="EMBL" id="CABFNS010000826">
    <property type="protein sequence ID" value="VUC30972.1"/>
    <property type="molecule type" value="Genomic_DNA"/>
</dbReference>
<accession>A0ABY6UIG8</accession>
<gene>
    <name evidence="2" type="ORF">CLO192961_LOCUS296322</name>
</gene>
<sequence length="160" mass="18041">MEPLLDMIAGTWELLSYDMTISSKSGETEVRKVAGETPLGRIVFTQDHFMSAHVTDPRATGPTKEGTWFQARDEEVLRAARPHVSYCGQFRLFHEGERDYLATTVHVALDPNWVGSEQVRRVEINHDDAGRGLLTLHPTQEFILSDGKKSTASLTWVKRC</sequence>
<protein>
    <recommendedName>
        <fullName evidence="1">Lipocalin-like domain-containing protein</fullName>
    </recommendedName>
</protein>
<dbReference type="Proteomes" id="UP000766486">
    <property type="component" value="Unassembled WGS sequence"/>
</dbReference>
<reference evidence="2 3" key="1">
    <citation type="submission" date="2019-06" db="EMBL/GenBank/DDBJ databases">
        <authorList>
            <person name="Broberg M."/>
        </authorList>
    </citation>
    <scope>NUCLEOTIDE SEQUENCE [LARGE SCALE GENOMIC DNA]</scope>
</reference>
<proteinExistence type="predicted"/>
<name>A0ABY6UIG8_BIOOC</name>
<organism evidence="2 3">
    <name type="scientific">Bionectria ochroleuca</name>
    <name type="common">Gliocladium roseum</name>
    <dbReference type="NCBI Taxonomy" id="29856"/>
    <lineage>
        <taxon>Eukaryota</taxon>
        <taxon>Fungi</taxon>
        <taxon>Dikarya</taxon>
        <taxon>Ascomycota</taxon>
        <taxon>Pezizomycotina</taxon>
        <taxon>Sordariomycetes</taxon>
        <taxon>Hypocreomycetidae</taxon>
        <taxon>Hypocreales</taxon>
        <taxon>Bionectriaceae</taxon>
        <taxon>Clonostachys</taxon>
    </lineage>
</organism>
<dbReference type="InterPro" id="IPR024311">
    <property type="entry name" value="Lipocalin-like"/>
</dbReference>
<dbReference type="Pfam" id="PF13924">
    <property type="entry name" value="Lipocalin_5"/>
    <property type="match status" value="1"/>
</dbReference>
<evidence type="ECO:0000313" key="2">
    <source>
        <dbReference type="EMBL" id="VUC30972.1"/>
    </source>
</evidence>